<dbReference type="RefSeq" id="WP_109192659.1">
    <property type="nucleotide sequence ID" value="NZ_CP029255.1"/>
</dbReference>
<evidence type="ECO:0000313" key="2">
    <source>
        <dbReference type="Proteomes" id="UP000245250"/>
    </source>
</evidence>
<organism evidence="1 2">
    <name type="scientific">Flavobacterium crocinum</name>
    <dbReference type="NCBI Taxonomy" id="2183896"/>
    <lineage>
        <taxon>Bacteria</taxon>
        <taxon>Pseudomonadati</taxon>
        <taxon>Bacteroidota</taxon>
        <taxon>Flavobacteriia</taxon>
        <taxon>Flavobacteriales</taxon>
        <taxon>Flavobacteriaceae</taxon>
        <taxon>Flavobacterium</taxon>
    </lineage>
</organism>
<proteinExistence type="predicted"/>
<gene>
    <name evidence="1" type="ORF">HYN56_13510</name>
</gene>
<dbReference type="EMBL" id="CP029255">
    <property type="protein sequence ID" value="AWK05193.1"/>
    <property type="molecule type" value="Genomic_DNA"/>
</dbReference>
<accession>A0A2S1YMB5</accession>
<dbReference type="AlphaFoldDB" id="A0A2S1YMB5"/>
<evidence type="ECO:0008006" key="3">
    <source>
        <dbReference type="Google" id="ProtNLM"/>
    </source>
</evidence>
<sequence length="402" mass="46777">MKSLKLLAILLLFGVCSCQNKVEKDKIEAMGNNNLKELLEKQIKAGYATEKNETDYPNYNFNEIDLNLSSELLKEYLVKNGYKIPDNEVFNELVSKIFKRNLDYNSPKKNVYLNFTNPCDREIKFLKNNSEELQDKSFYINKNGNFITELFSIPEILDYQKVYPEVTVLEDNLSSNTDDVKIYKWSSLKSLSKTREQNLRVLLSRNKFLFNNSKADLIWLLSNDKDFLIDLVVKFGFDKEKTINKIVLEELYSLNKKQNPIQVEKIGDLFFSKNCDNTFDIRYGLLDFVKENTNEKDNRFIYALSDYASMLYNGDLNKIFDKDPSKVFNNTEKAHIVALIASIENPAKQKFKYKSNALWNNESTTIEDLSVSYPEVIDLIIKNNYFGINNLKEIIDNLGSDE</sequence>
<dbReference type="PROSITE" id="PS51257">
    <property type="entry name" value="PROKAR_LIPOPROTEIN"/>
    <property type="match status" value="1"/>
</dbReference>
<dbReference type="OrthoDB" id="767755at2"/>
<reference evidence="1 2" key="1">
    <citation type="submission" date="2018-05" db="EMBL/GenBank/DDBJ databases">
        <title>Genome sequencing of Flavobacterium sp. HYN0056.</title>
        <authorList>
            <person name="Yi H."/>
            <person name="Baek C."/>
        </authorList>
    </citation>
    <scope>NUCLEOTIDE SEQUENCE [LARGE SCALE GENOMIC DNA]</scope>
    <source>
        <strain evidence="1 2">HYN0056</strain>
    </source>
</reference>
<protein>
    <recommendedName>
        <fullName evidence="3">Lipoprotein</fullName>
    </recommendedName>
</protein>
<name>A0A2S1YMB5_9FLAO</name>
<evidence type="ECO:0000313" key="1">
    <source>
        <dbReference type="EMBL" id="AWK05193.1"/>
    </source>
</evidence>
<dbReference type="Proteomes" id="UP000245250">
    <property type="component" value="Chromosome"/>
</dbReference>
<keyword evidence="2" id="KW-1185">Reference proteome</keyword>
<dbReference type="KEGG" id="fcr:HYN56_13510"/>